<sequence length="51" mass="5965">KPTTVIDRLNGLLTKKRLIPDSQTGPLEDEDLIKHWAVCQFKFQEVRQKTE</sequence>
<dbReference type="Proteomes" id="UP000746747">
    <property type="component" value="Unassembled WGS sequence"/>
</dbReference>
<evidence type="ECO:0000313" key="2">
    <source>
        <dbReference type="Proteomes" id="UP000746747"/>
    </source>
</evidence>
<protein>
    <submittedName>
        <fullName evidence="1">Uncharacterized protein</fullName>
    </submittedName>
</protein>
<keyword evidence="2" id="KW-1185">Reference proteome</keyword>
<reference evidence="1" key="1">
    <citation type="submission" date="2021-09" db="EMBL/GenBank/DDBJ databases">
        <authorList>
            <consortium name="Pathogen Informatics"/>
        </authorList>
    </citation>
    <scope>NUCLEOTIDE SEQUENCE</scope>
</reference>
<organism evidence="1 2">
    <name type="scientific">Cercopithifilaria johnstoni</name>
    <dbReference type="NCBI Taxonomy" id="2874296"/>
    <lineage>
        <taxon>Eukaryota</taxon>
        <taxon>Metazoa</taxon>
        <taxon>Ecdysozoa</taxon>
        <taxon>Nematoda</taxon>
        <taxon>Chromadorea</taxon>
        <taxon>Rhabditida</taxon>
        <taxon>Spirurina</taxon>
        <taxon>Spiruromorpha</taxon>
        <taxon>Filarioidea</taxon>
        <taxon>Onchocercidae</taxon>
        <taxon>Cercopithifilaria</taxon>
    </lineage>
</organism>
<proteinExistence type="predicted"/>
<gene>
    <name evidence="1" type="ORF">CJOHNSTONI_LOCUS2286</name>
</gene>
<name>A0A8J2LZ25_9BILA</name>
<evidence type="ECO:0000313" key="1">
    <source>
        <dbReference type="EMBL" id="CAG9531925.1"/>
    </source>
</evidence>
<comment type="caution">
    <text evidence="1">The sequence shown here is derived from an EMBL/GenBank/DDBJ whole genome shotgun (WGS) entry which is preliminary data.</text>
</comment>
<feature type="non-terminal residue" evidence="1">
    <location>
        <position position="1"/>
    </location>
</feature>
<dbReference type="EMBL" id="CAKAEH010000789">
    <property type="protein sequence ID" value="CAG9531925.1"/>
    <property type="molecule type" value="Genomic_DNA"/>
</dbReference>
<dbReference type="AlphaFoldDB" id="A0A8J2LZ25"/>
<accession>A0A8J2LZ25</accession>